<organism evidence="1 2">
    <name type="scientific">Deinococcus rufus</name>
    <dbReference type="NCBI Taxonomy" id="2136097"/>
    <lineage>
        <taxon>Bacteria</taxon>
        <taxon>Thermotogati</taxon>
        <taxon>Deinococcota</taxon>
        <taxon>Deinococci</taxon>
        <taxon>Deinococcales</taxon>
        <taxon>Deinococcaceae</taxon>
        <taxon>Deinococcus</taxon>
    </lineage>
</organism>
<keyword evidence="2" id="KW-1185">Reference proteome</keyword>
<comment type="caution">
    <text evidence="1">The sequence shown here is derived from an EMBL/GenBank/DDBJ whole genome shotgun (WGS) entry which is preliminary data.</text>
</comment>
<name>A0ABV7Z9R4_9DEIO</name>
<gene>
    <name evidence="1" type="ORF">ACFOSB_11425</name>
</gene>
<evidence type="ECO:0000313" key="1">
    <source>
        <dbReference type="EMBL" id="MFC3833467.1"/>
    </source>
</evidence>
<dbReference type="Proteomes" id="UP001595803">
    <property type="component" value="Unassembled WGS sequence"/>
</dbReference>
<protein>
    <submittedName>
        <fullName evidence="1">Uncharacterized protein</fullName>
    </submittedName>
</protein>
<dbReference type="RefSeq" id="WP_380102051.1">
    <property type="nucleotide sequence ID" value="NZ_JBHRZG010000011.1"/>
</dbReference>
<dbReference type="EMBL" id="JBHRZG010000011">
    <property type="protein sequence ID" value="MFC3833467.1"/>
    <property type="molecule type" value="Genomic_DNA"/>
</dbReference>
<evidence type="ECO:0000313" key="2">
    <source>
        <dbReference type="Proteomes" id="UP001595803"/>
    </source>
</evidence>
<sequence>MTAPWEDAPEGPPPGQLSAVLAGLLAESRRERRVATTTLTSGLILTVTTEGGDAIALSRAGGRSDMHEATTVAAQVGWRSYDTEWVSRRKGVYLVLRPAGAPPDAAVATADVDADPPDAVIRALLARPGPWHEASMSLQDPASAREQVLNGFRRCQLRDFLTWARRKWPDKVARGLLDLELEQSRAQLREALR</sequence>
<proteinExistence type="predicted"/>
<reference evidence="2" key="1">
    <citation type="journal article" date="2019" name="Int. J. Syst. Evol. Microbiol.">
        <title>The Global Catalogue of Microorganisms (GCM) 10K type strain sequencing project: providing services to taxonomists for standard genome sequencing and annotation.</title>
        <authorList>
            <consortium name="The Broad Institute Genomics Platform"/>
            <consortium name="The Broad Institute Genome Sequencing Center for Infectious Disease"/>
            <person name="Wu L."/>
            <person name="Ma J."/>
        </authorList>
    </citation>
    <scope>NUCLEOTIDE SEQUENCE [LARGE SCALE GENOMIC DNA]</scope>
    <source>
        <strain evidence="2">CCTCC AB 2017081</strain>
    </source>
</reference>
<accession>A0ABV7Z9R4</accession>